<dbReference type="EMBL" id="BDGG01000015">
    <property type="protein sequence ID" value="GAV07673.1"/>
    <property type="molecule type" value="Genomic_DNA"/>
</dbReference>
<name>A0A1D1W4G4_RAMVA</name>
<dbReference type="InterPro" id="IPR037620">
    <property type="entry name" value="LIP-1_SAM_1"/>
</dbReference>
<dbReference type="Pfam" id="PF00536">
    <property type="entry name" value="SAM_1"/>
    <property type="match status" value="2"/>
</dbReference>
<reference evidence="7 8" key="1">
    <citation type="journal article" date="2016" name="Nat. Commun.">
        <title>Extremotolerant tardigrade genome and improved radiotolerance of human cultured cells by tardigrade-unique protein.</title>
        <authorList>
            <person name="Hashimoto T."/>
            <person name="Horikawa D.D."/>
            <person name="Saito Y."/>
            <person name="Kuwahara H."/>
            <person name="Kozuka-Hata H."/>
            <person name="Shin-I T."/>
            <person name="Minakuchi Y."/>
            <person name="Ohishi K."/>
            <person name="Motoyama A."/>
            <person name="Aizu T."/>
            <person name="Enomoto A."/>
            <person name="Kondo K."/>
            <person name="Tanaka S."/>
            <person name="Hara Y."/>
            <person name="Koshikawa S."/>
            <person name="Sagara H."/>
            <person name="Miura T."/>
            <person name="Yokobori S."/>
            <person name="Miyagawa K."/>
            <person name="Suzuki Y."/>
            <person name="Kubo T."/>
            <person name="Oyama M."/>
            <person name="Kohara Y."/>
            <person name="Fujiyama A."/>
            <person name="Arakawa K."/>
            <person name="Katayama T."/>
            <person name="Toyoda A."/>
            <person name="Kunieda T."/>
        </authorList>
    </citation>
    <scope>NUCLEOTIDE SEQUENCE [LARGE SCALE GENOMIC DNA]</scope>
    <source>
        <strain evidence="7 8">YOKOZUNA-1</strain>
    </source>
</reference>
<evidence type="ECO:0000256" key="5">
    <source>
        <dbReference type="SAM" id="MobiDB-lite"/>
    </source>
</evidence>
<dbReference type="Proteomes" id="UP000186922">
    <property type="component" value="Unassembled WGS sequence"/>
</dbReference>
<accession>A0A1D1W4G4</accession>
<dbReference type="Gene3D" id="1.10.287.1490">
    <property type="match status" value="1"/>
</dbReference>
<evidence type="ECO:0000259" key="6">
    <source>
        <dbReference type="PROSITE" id="PS50105"/>
    </source>
</evidence>
<gene>
    <name evidence="7" type="primary">RvY_17487-1</name>
    <name evidence="7" type="synonym">RvY_17487.1</name>
    <name evidence="7" type="ORF">RvY_17487</name>
</gene>
<dbReference type="Gene3D" id="1.10.150.50">
    <property type="entry name" value="Transcription Factor, Ets-1"/>
    <property type="match status" value="3"/>
</dbReference>
<feature type="domain" description="SAM" evidence="6">
    <location>
        <begin position="1038"/>
        <end position="1107"/>
    </location>
</feature>
<dbReference type="Pfam" id="PF25526">
    <property type="entry name" value="LIP-1"/>
    <property type="match status" value="1"/>
</dbReference>
<dbReference type="SUPFAM" id="SSF47769">
    <property type="entry name" value="SAM/Pointed domain"/>
    <property type="match status" value="3"/>
</dbReference>
<feature type="compositionally biased region" description="Polar residues" evidence="5">
    <location>
        <begin position="228"/>
        <end position="239"/>
    </location>
</feature>
<feature type="coiled-coil region" evidence="4">
    <location>
        <begin position="612"/>
        <end position="646"/>
    </location>
</feature>
<feature type="region of interest" description="Disordered" evidence="5">
    <location>
        <begin position="222"/>
        <end position="252"/>
    </location>
</feature>
<keyword evidence="2" id="KW-0677">Repeat</keyword>
<comment type="similarity">
    <text evidence="1">Belongs to the liprin family. Liprin-alpha subfamily.</text>
</comment>
<feature type="domain" description="SAM" evidence="6">
    <location>
        <begin position="956"/>
        <end position="1012"/>
    </location>
</feature>
<dbReference type="GO" id="GO:0048786">
    <property type="term" value="C:presynaptic active zone"/>
    <property type="evidence" value="ECO:0007669"/>
    <property type="project" value="TreeGrafter"/>
</dbReference>
<feature type="domain" description="SAM" evidence="6">
    <location>
        <begin position="863"/>
        <end position="929"/>
    </location>
</feature>
<feature type="coiled-coil region" evidence="4">
    <location>
        <begin position="393"/>
        <end position="494"/>
    </location>
</feature>
<evidence type="ECO:0000256" key="3">
    <source>
        <dbReference type="ARBA" id="ARBA00023054"/>
    </source>
</evidence>
<dbReference type="PANTHER" id="PTHR12587:SF20">
    <property type="entry name" value="LIPRIN-ALPHA, ISOFORM E"/>
    <property type="match status" value="1"/>
</dbReference>
<dbReference type="SMART" id="SM00454">
    <property type="entry name" value="SAM"/>
    <property type="match status" value="3"/>
</dbReference>
<feature type="coiled-coil region" evidence="4">
    <location>
        <begin position="184"/>
        <end position="211"/>
    </location>
</feature>
<protein>
    <recommendedName>
        <fullName evidence="6">SAM domain-containing protein</fullName>
    </recommendedName>
</protein>
<feature type="compositionally biased region" description="Basic and acidic residues" evidence="5">
    <location>
        <begin position="240"/>
        <end position="252"/>
    </location>
</feature>
<dbReference type="Pfam" id="PF07647">
    <property type="entry name" value="SAM_2"/>
    <property type="match status" value="1"/>
</dbReference>
<evidence type="ECO:0000313" key="8">
    <source>
        <dbReference type="Proteomes" id="UP000186922"/>
    </source>
</evidence>
<dbReference type="CDD" id="cd09562">
    <property type="entry name" value="SAM_liprin-alpha1_2_3_4_repeat1"/>
    <property type="match status" value="1"/>
</dbReference>
<dbReference type="GO" id="GO:0050808">
    <property type="term" value="P:synapse organization"/>
    <property type="evidence" value="ECO:0007669"/>
    <property type="project" value="TreeGrafter"/>
</dbReference>
<evidence type="ECO:0000256" key="2">
    <source>
        <dbReference type="ARBA" id="ARBA00022737"/>
    </source>
</evidence>
<feature type="compositionally biased region" description="Low complexity" evidence="5">
    <location>
        <begin position="753"/>
        <end position="766"/>
    </location>
</feature>
<dbReference type="InterPro" id="IPR001660">
    <property type="entry name" value="SAM"/>
</dbReference>
<feature type="region of interest" description="Disordered" evidence="5">
    <location>
        <begin position="749"/>
        <end position="840"/>
    </location>
</feature>
<sequence length="1125" mass="126685">MFSSVEMCDVMPTISEDGVSSRGSLVNGSEDVQGLESLMVNMLDERDKLMEAYNVAQDQLNEAKARLAELEKENRDLQNQLDTSLPPNVAVLAKDLNHARYELSERDEEISELKAERNNIRLLLDHLEQMVSRHERVLRQNLQKRQITGGSAAHGATTEVEVLKALRSLFEHHKVLDEKVRDKHNKEKAKVASLEDALIAKEQEIERLQTLLATVSSGQADAPAAGKAQQNGEASSSDSKAVRDVPTLHERRESMDLEAATKELASLQNSYAQQREELQKYRESCAKLSRENAEISDARKELEMRLAGLEKRYKSCQKDTETLQEITTKLEAELLAKDGSIRTLNQKMESLQQLLEVSEKTLASYRASADAGTDSDGGAVAVGAAAGLTNGRLIGSEEQLKQLESQLEERKTDVQRSRQREKRNEEINCSLNETITKLMQEQEERLQERLQERMQALDDRSRLTHELEKTKSMLEETLADKDRLEEQLRLMQHHLNHMGQAMVNGGHLRNGLNDPRGSPFRNRQHGYADIDIPAVYRRNVPGRLHALENDPSKINTLSEAEWEKMSQAHVLANVQHAFDNSVDHMLDDADVPLFGNPALMSPSGQTDAQSLALILQEQLDAINHEIRMIQEEKQNAELRTEELESQVGSMDWSQIGRKSPELTTTNTAEHEHQVSIQFNAAAQAQHGGNFNPAQLLAEMEEWKESEDMQHPIRCEASPPPTRMNSAYDKAALYGESTLPQGLSGAMMEAMHQSTPSPVSSANSSQDSLHRHTQKKRNSLRSSFGRLFHKKDRNGGTAAKLKGPQDQSGFTSASDSEGLPQDGPLTISDSGKGRLPSTDYDRRRKQKLELLTSALRENTPFAMWDGATVVAWLELWVGMPAWYVAACRANVKSGAIMAALSETEIRREIGISNPLHRLKLKLAIQEMVNLTSPSAPPTGVTTLAFGEMNHEWIGNYWLPTLGLPQYRSTFMECLIDARMLSWLTKKDLRGPLKVVDSFHRTSLEHGINCLKRLNFSRKDLEERRRKTEMTSEPKDIMVWTNDRVMRWIKDVGLKEYADNLLESGIHGAVLALDDQFSHESLALALQIPASNRYARELLEREFRDLINETERMDRKGPGQKKAYNTL</sequence>
<dbReference type="PROSITE" id="PS50105">
    <property type="entry name" value="SAM_DOMAIN"/>
    <property type="match status" value="3"/>
</dbReference>
<dbReference type="CDD" id="cd09565">
    <property type="entry name" value="SAM_liprin-alpha1_2_3_4_repeat2"/>
    <property type="match status" value="1"/>
</dbReference>
<feature type="coiled-coil region" evidence="4">
    <location>
        <begin position="32"/>
        <end position="130"/>
    </location>
</feature>
<feature type="coiled-coil region" evidence="4">
    <location>
        <begin position="257"/>
        <end position="368"/>
    </location>
</feature>
<feature type="compositionally biased region" description="Polar residues" evidence="5">
    <location>
        <begin position="804"/>
        <end position="814"/>
    </location>
</feature>
<dbReference type="InterPro" id="IPR029515">
    <property type="entry name" value="Liprin"/>
</dbReference>
<evidence type="ECO:0000256" key="4">
    <source>
        <dbReference type="SAM" id="Coils"/>
    </source>
</evidence>
<evidence type="ECO:0000313" key="7">
    <source>
        <dbReference type="EMBL" id="GAV07673.1"/>
    </source>
</evidence>
<dbReference type="AlphaFoldDB" id="A0A1D1W4G4"/>
<keyword evidence="3 4" id="KW-0175">Coiled coil</keyword>
<dbReference type="GO" id="GO:0005737">
    <property type="term" value="C:cytoplasm"/>
    <property type="evidence" value="ECO:0007669"/>
    <property type="project" value="UniProtKB-ARBA"/>
</dbReference>
<proteinExistence type="inferred from homology"/>
<comment type="caution">
    <text evidence="7">The sequence shown here is derived from an EMBL/GenBank/DDBJ whole genome shotgun (WGS) entry which is preliminary data.</text>
</comment>
<dbReference type="OrthoDB" id="2132119at2759"/>
<dbReference type="STRING" id="947166.A0A1D1W4G4"/>
<dbReference type="InterPro" id="IPR037621">
    <property type="entry name" value="LIP-1_SAM_2"/>
</dbReference>
<dbReference type="PANTHER" id="PTHR12587">
    <property type="entry name" value="LAR INTERACTING PROTEIN LIP -RELATED PROTEIN"/>
    <property type="match status" value="1"/>
</dbReference>
<organism evidence="7 8">
    <name type="scientific">Ramazzottius varieornatus</name>
    <name type="common">Water bear</name>
    <name type="synonym">Tardigrade</name>
    <dbReference type="NCBI Taxonomy" id="947166"/>
    <lineage>
        <taxon>Eukaryota</taxon>
        <taxon>Metazoa</taxon>
        <taxon>Ecdysozoa</taxon>
        <taxon>Tardigrada</taxon>
        <taxon>Eutardigrada</taxon>
        <taxon>Parachela</taxon>
        <taxon>Hypsibioidea</taxon>
        <taxon>Ramazzottiidae</taxon>
        <taxon>Ramazzottius</taxon>
    </lineage>
</organism>
<dbReference type="InterPro" id="IPR013761">
    <property type="entry name" value="SAM/pointed_sf"/>
</dbReference>
<evidence type="ECO:0000256" key="1">
    <source>
        <dbReference type="ARBA" id="ARBA00007026"/>
    </source>
</evidence>
<dbReference type="InterPro" id="IPR057892">
    <property type="entry name" value="LIP-1_CC2"/>
</dbReference>
<keyword evidence="8" id="KW-1185">Reference proteome</keyword>